<organism evidence="2">
    <name type="scientific">marine sediment metagenome</name>
    <dbReference type="NCBI Taxonomy" id="412755"/>
    <lineage>
        <taxon>unclassified sequences</taxon>
        <taxon>metagenomes</taxon>
        <taxon>ecological metagenomes</taxon>
    </lineage>
</organism>
<evidence type="ECO:0000313" key="2">
    <source>
        <dbReference type="EMBL" id="KTF08476.1"/>
    </source>
</evidence>
<sequence length="146" mass="16831">MLISALDSNIKNLCVFLLLGVCILMLLAPLFSWKYQPSKSLTKRLLIALFLIPFFLYFLFDMFHTNDIQKNNILLLNFDKSTESILLSDSDNTEISNEYAFASDLIHVENNDKGKTIEKRSNSSTYKVLPVIERVDKPSETERDIF</sequence>
<comment type="caution">
    <text evidence="2">The sequence shown here is derived from an EMBL/GenBank/DDBJ whole genome shotgun (WGS) entry which is preliminary data.</text>
</comment>
<name>A0A1B6NYI3_9ZZZZ</name>
<accession>A0A1B6NYI3</accession>
<keyword evidence="1" id="KW-0812">Transmembrane</keyword>
<gene>
    <name evidence="2" type="ORF">MGSAQ_000031</name>
</gene>
<keyword evidence="1" id="KW-0472">Membrane</keyword>
<feature type="transmembrane region" description="Helical" evidence="1">
    <location>
        <begin position="45"/>
        <end position="63"/>
    </location>
</feature>
<protein>
    <submittedName>
        <fullName evidence="2">Membrane protein</fullName>
    </submittedName>
</protein>
<dbReference type="EMBL" id="AYSL01000002">
    <property type="protein sequence ID" value="KTF08476.1"/>
    <property type="molecule type" value="Genomic_DNA"/>
</dbReference>
<keyword evidence="1" id="KW-1133">Transmembrane helix</keyword>
<reference evidence="2" key="1">
    <citation type="submission" date="2013-11" db="EMBL/GenBank/DDBJ databases">
        <title>Microbial diversity, functional groups and degradation webs in Northern and Southern Mediterranean and Red Sea marine crude oil polluted sites.</title>
        <authorList>
            <person name="Daffonchio D."/>
            <person name="Mapelli F."/>
            <person name="Ferrer M."/>
            <person name="Richter M."/>
            <person name="Cherif A."/>
            <person name="Malkawi H.I."/>
            <person name="Yakimov M.M."/>
            <person name="Abdel-Fattah Y.R."/>
            <person name="Blaghen M."/>
            <person name="Golyshin P.N."/>
            <person name="Kalogerakis N."/>
            <person name="Boon N."/>
            <person name="Magagnini M."/>
            <person name="Fava F."/>
        </authorList>
    </citation>
    <scope>NUCLEOTIDE SEQUENCE</scope>
</reference>
<dbReference type="AlphaFoldDB" id="A0A1B6NYI3"/>
<proteinExistence type="predicted"/>
<feature type="transmembrane region" description="Helical" evidence="1">
    <location>
        <begin position="12"/>
        <end position="33"/>
    </location>
</feature>
<evidence type="ECO:0000256" key="1">
    <source>
        <dbReference type="SAM" id="Phobius"/>
    </source>
</evidence>